<evidence type="ECO:0000256" key="2">
    <source>
        <dbReference type="ARBA" id="ARBA00011738"/>
    </source>
</evidence>
<dbReference type="InterPro" id="IPR020922">
    <property type="entry name" value="dITP/XTP_pyrophosphatase"/>
</dbReference>
<dbReference type="InterPro" id="IPR002637">
    <property type="entry name" value="RdgB/HAM1"/>
</dbReference>
<dbReference type="InterPro" id="IPR029001">
    <property type="entry name" value="ITPase-like_fam"/>
</dbReference>
<feature type="binding site" evidence="10">
    <location>
        <position position="176"/>
    </location>
    <ligand>
        <name>substrate</name>
    </ligand>
</feature>
<organism evidence="12">
    <name type="scientific">uncultured Alphaproteobacteria bacterium</name>
    <dbReference type="NCBI Taxonomy" id="91750"/>
    <lineage>
        <taxon>Bacteria</taxon>
        <taxon>Pseudomonadati</taxon>
        <taxon>Pseudomonadota</taxon>
        <taxon>Alphaproteobacteria</taxon>
        <taxon>environmental samples</taxon>
    </lineage>
</organism>
<comment type="catalytic activity">
    <reaction evidence="9 10">
        <text>XTP + H2O = XMP + diphosphate + H(+)</text>
        <dbReference type="Rhea" id="RHEA:28610"/>
        <dbReference type="ChEBI" id="CHEBI:15377"/>
        <dbReference type="ChEBI" id="CHEBI:15378"/>
        <dbReference type="ChEBI" id="CHEBI:33019"/>
        <dbReference type="ChEBI" id="CHEBI:57464"/>
        <dbReference type="ChEBI" id="CHEBI:61314"/>
        <dbReference type="EC" id="3.6.1.66"/>
    </reaction>
</comment>
<dbReference type="Pfam" id="PF01725">
    <property type="entry name" value="Ham1p_like"/>
    <property type="match status" value="1"/>
</dbReference>
<dbReference type="GO" id="GO:0000166">
    <property type="term" value="F:nucleotide binding"/>
    <property type="evidence" value="ECO:0007669"/>
    <property type="project" value="UniProtKB-KW"/>
</dbReference>
<dbReference type="CDD" id="cd00515">
    <property type="entry name" value="HAM1"/>
    <property type="match status" value="1"/>
</dbReference>
<feature type="binding site" evidence="10">
    <location>
        <position position="42"/>
    </location>
    <ligand>
        <name>Mg(2+)</name>
        <dbReference type="ChEBI" id="CHEBI:18420"/>
    </ligand>
</feature>
<comment type="catalytic activity">
    <reaction evidence="8 10">
        <text>dITP + H2O = dIMP + diphosphate + H(+)</text>
        <dbReference type="Rhea" id="RHEA:28342"/>
        <dbReference type="ChEBI" id="CHEBI:15377"/>
        <dbReference type="ChEBI" id="CHEBI:15378"/>
        <dbReference type="ChEBI" id="CHEBI:33019"/>
        <dbReference type="ChEBI" id="CHEBI:61194"/>
        <dbReference type="ChEBI" id="CHEBI:61382"/>
        <dbReference type="EC" id="3.6.1.66"/>
    </reaction>
</comment>
<dbReference type="Gene3D" id="3.90.950.10">
    <property type="match status" value="1"/>
</dbReference>
<evidence type="ECO:0000256" key="6">
    <source>
        <dbReference type="ARBA" id="ARBA00022842"/>
    </source>
</evidence>
<evidence type="ECO:0000256" key="8">
    <source>
        <dbReference type="ARBA" id="ARBA00051875"/>
    </source>
</evidence>
<dbReference type="PANTHER" id="PTHR11067">
    <property type="entry name" value="INOSINE TRIPHOSPHATE PYROPHOSPHATASE/HAM1 PROTEIN"/>
    <property type="match status" value="1"/>
</dbReference>
<evidence type="ECO:0000313" key="12">
    <source>
        <dbReference type="EMBL" id="QJR98229.1"/>
    </source>
</evidence>
<comment type="function">
    <text evidence="10">Pyrophosphatase that catalyzes the hydrolysis of nucleoside triphosphates to their monophosphate derivatives, with a high preference for the non-canonical purine nucleotides XTP (xanthosine triphosphate), dITP (deoxyinosine triphosphate) and ITP. Seems to function as a house-cleaning enzyme that removes non-canonical purine nucleotides from the nucleotide pool, thus preventing their incorporation into DNA/RNA and avoiding chromosomal lesions.</text>
</comment>
<comment type="cofactor">
    <cofactor evidence="10">
        <name>Mg(2+)</name>
        <dbReference type="ChEBI" id="CHEBI:18420"/>
    </cofactor>
    <text evidence="10">Binds 1 Mg(2+) ion per subunit.</text>
</comment>
<dbReference type="HAMAP" id="MF_01405">
    <property type="entry name" value="Non_canon_purine_NTPase"/>
    <property type="match status" value="1"/>
</dbReference>
<reference evidence="12" key="1">
    <citation type="submission" date="2020-01" db="EMBL/GenBank/DDBJ databases">
        <title>Gastrointestinal microbiota of LL stock colony Peromyscus leucopus.</title>
        <authorList>
            <person name="Milovic A."/>
            <person name="Bassam K."/>
            <person name="Keay E."/>
            <person name="Barbour A.G."/>
        </authorList>
    </citation>
    <scope>NUCLEOTIDE SEQUENCE</scope>
    <source>
        <strain evidence="12">LL90</strain>
    </source>
</reference>
<keyword evidence="7 10" id="KW-0546">Nucleotide metabolism</keyword>
<gene>
    <name evidence="12" type="ORF">PlAlph_2340</name>
</gene>
<dbReference type="GO" id="GO:0005829">
    <property type="term" value="C:cytosol"/>
    <property type="evidence" value="ECO:0007669"/>
    <property type="project" value="TreeGrafter"/>
</dbReference>
<feature type="active site" description="Proton acceptor" evidence="10">
    <location>
        <position position="71"/>
    </location>
</feature>
<keyword evidence="6 10" id="KW-0460">Magnesium</keyword>
<keyword evidence="4 10" id="KW-0547">Nucleotide-binding</keyword>
<name>A0A6M4NN82_9PROT</name>
<dbReference type="GO" id="GO:0017111">
    <property type="term" value="F:ribonucleoside triphosphate phosphatase activity"/>
    <property type="evidence" value="ECO:0007669"/>
    <property type="project" value="InterPro"/>
</dbReference>
<dbReference type="GO" id="GO:0036220">
    <property type="term" value="F:ITP diphosphatase activity"/>
    <property type="evidence" value="ECO:0007669"/>
    <property type="project" value="UniProtKB-UniRule"/>
</dbReference>
<dbReference type="AlphaFoldDB" id="A0A6M4NN82"/>
<proteinExistence type="inferred from homology"/>
<comment type="catalytic activity">
    <reaction evidence="10">
        <text>ITP + H2O = IMP + diphosphate + H(+)</text>
        <dbReference type="Rhea" id="RHEA:29399"/>
        <dbReference type="ChEBI" id="CHEBI:15377"/>
        <dbReference type="ChEBI" id="CHEBI:15378"/>
        <dbReference type="ChEBI" id="CHEBI:33019"/>
        <dbReference type="ChEBI" id="CHEBI:58053"/>
        <dbReference type="ChEBI" id="CHEBI:61402"/>
        <dbReference type="EC" id="3.6.1.66"/>
    </reaction>
</comment>
<evidence type="ECO:0000256" key="7">
    <source>
        <dbReference type="ARBA" id="ARBA00023080"/>
    </source>
</evidence>
<dbReference type="EC" id="3.6.1.66" evidence="10"/>
<keyword evidence="3 10" id="KW-0479">Metal-binding</keyword>
<feature type="binding site" evidence="10">
    <location>
        <begin position="10"/>
        <end position="15"/>
    </location>
    <ligand>
        <name>substrate</name>
    </ligand>
</feature>
<feature type="binding site" evidence="10">
    <location>
        <position position="72"/>
    </location>
    <ligand>
        <name>substrate</name>
    </ligand>
</feature>
<dbReference type="PANTHER" id="PTHR11067:SF9">
    <property type="entry name" value="INOSINE TRIPHOSPHATE PYROPHOSPHATASE"/>
    <property type="match status" value="1"/>
</dbReference>
<dbReference type="GO" id="GO:0036222">
    <property type="term" value="F:XTP diphosphatase activity"/>
    <property type="evidence" value="ECO:0007669"/>
    <property type="project" value="UniProtKB-UniRule"/>
</dbReference>
<evidence type="ECO:0000256" key="10">
    <source>
        <dbReference type="HAMAP-Rule" id="MF_01405"/>
    </source>
</evidence>
<evidence type="ECO:0000256" key="3">
    <source>
        <dbReference type="ARBA" id="ARBA00022723"/>
    </source>
</evidence>
<accession>A0A6M4NN82</accession>
<evidence type="ECO:0000256" key="9">
    <source>
        <dbReference type="ARBA" id="ARBA00052017"/>
    </source>
</evidence>
<evidence type="ECO:0000256" key="1">
    <source>
        <dbReference type="ARBA" id="ARBA00008023"/>
    </source>
</evidence>
<dbReference type="GO" id="GO:0046872">
    <property type="term" value="F:metal ion binding"/>
    <property type="evidence" value="ECO:0007669"/>
    <property type="project" value="UniProtKB-KW"/>
</dbReference>
<feature type="binding site" evidence="10">
    <location>
        <begin position="153"/>
        <end position="156"/>
    </location>
    <ligand>
        <name>substrate</name>
    </ligand>
</feature>
<dbReference type="FunFam" id="3.90.950.10:FF:000001">
    <property type="entry name" value="dITP/XTP pyrophosphatase"/>
    <property type="match status" value="1"/>
</dbReference>
<dbReference type="GO" id="GO:0035870">
    <property type="term" value="F:dITP diphosphatase activity"/>
    <property type="evidence" value="ECO:0007669"/>
    <property type="project" value="UniProtKB-UniRule"/>
</dbReference>
<comment type="similarity">
    <text evidence="1 10 11">Belongs to the HAM1 NTPase family.</text>
</comment>
<evidence type="ECO:0000256" key="11">
    <source>
        <dbReference type="RuleBase" id="RU003781"/>
    </source>
</evidence>
<dbReference type="SUPFAM" id="SSF52972">
    <property type="entry name" value="ITPase-like"/>
    <property type="match status" value="1"/>
</dbReference>
<comment type="subunit">
    <text evidence="2 10">Homodimer.</text>
</comment>
<dbReference type="EMBL" id="MN990729">
    <property type="protein sequence ID" value="QJR98229.1"/>
    <property type="molecule type" value="Genomic_DNA"/>
</dbReference>
<keyword evidence="5 10" id="KW-0378">Hydrolase</keyword>
<evidence type="ECO:0000256" key="5">
    <source>
        <dbReference type="ARBA" id="ARBA00022801"/>
    </source>
</evidence>
<dbReference type="GO" id="GO:0009117">
    <property type="term" value="P:nucleotide metabolic process"/>
    <property type="evidence" value="ECO:0007669"/>
    <property type="project" value="UniProtKB-KW"/>
</dbReference>
<evidence type="ECO:0000256" key="4">
    <source>
        <dbReference type="ARBA" id="ARBA00022741"/>
    </source>
</evidence>
<protein>
    <recommendedName>
        <fullName evidence="10">dITP/XTP pyrophosphatase</fullName>
        <ecNumber evidence="10">3.6.1.66</ecNumber>
    </recommendedName>
    <alternativeName>
        <fullName evidence="10">Non-canonical purine NTP pyrophosphatase</fullName>
    </alternativeName>
    <alternativeName>
        <fullName evidence="10">Non-standard purine NTP pyrophosphatase</fullName>
    </alternativeName>
    <alternativeName>
        <fullName evidence="10">Nucleoside-triphosphate diphosphatase</fullName>
    </alternativeName>
    <alternativeName>
        <fullName evidence="10">Nucleoside-triphosphate pyrophosphatase</fullName>
        <shortName evidence="10">NTPase</shortName>
    </alternativeName>
</protein>
<feature type="binding site" evidence="10">
    <location>
        <position position="71"/>
    </location>
    <ligand>
        <name>Mg(2+)</name>
        <dbReference type="ChEBI" id="CHEBI:18420"/>
    </ligand>
</feature>
<dbReference type="NCBIfam" id="TIGR00042">
    <property type="entry name" value="RdgB/HAM1 family non-canonical purine NTP pyrophosphatase"/>
    <property type="match status" value="1"/>
</dbReference>
<feature type="binding site" evidence="10">
    <location>
        <begin position="181"/>
        <end position="182"/>
    </location>
    <ligand>
        <name>substrate</name>
    </ligand>
</feature>
<sequence>MKITKLVVASHNAGKIAEIKTLLAPLKIEVQSAAELRLGDVEETGTTFEENAKIKANAISLMCGLPCLADDSGLCVDVLDGRPGVYSARYAPDRNFKEGMKMLLNEIKESGSNNRKAHFSCCLALACPNQKTKIFEGRVDGSIAQYPKGSNGFGYDPIFIPEGYEQTFAELGDDVKNQISHRRRALEKFIQELK</sequence>
<dbReference type="GO" id="GO:0009146">
    <property type="term" value="P:purine nucleoside triphosphate catabolic process"/>
    <property type="evidence" value="ECO:0007669"/>
    <property type="project" value="UniProtKB-UniRule"/>
</dbReference>